<evidence type="ECO:0000313" key="1">
    <source>
        <dbReference type="EMBL" id="KZT35965.1"/>
    </source>
</evidence>
<proteinExistence type="predicted"/>
<dbReference type="AlphaFoldDB" id="A0A166B3H7"/>
<sequence length="138" mass="15916">ALADWIWVPLVQHSINLFVESFNNHKVRRQPEKQGPSNAAYWYTHQFPEQFGGENVLVRGDMKLIEEILENHPGKEAVKFFPDWFDPLARQAYDMVGRPERTLQTAWQVFIQMLVPLNVLIDSTDVALLDALGAAREQ</sequence>
<feature type="non-terminal residue" evidence="1">
    <location>
        <position position="1"/>
    </location>
</feature>
<dbReference type="EMBL" id="KV428122">
    <property type="protein sequence ID" value="KZT35965.1"/>
    <property type="molecule type" value="Genomic_DNA"/>
</dbReference>
<dbReference type="OrthoDB" id="5392716at2759"/>
<reference evidence="1 2" key="1">
    <citation type="journal article" date="2016" name="Mol. Biol. Evol.">
        <title>Comparative Genomics of Early-Diverging Mushroom-Forming Fungi Provides Insights into the Origins of Lignocellulose Decay Capabilities.</title>
        <authorList>
            <person name="Nagy L.G."/>
            <person name="Riley R."/>
            <person name="Tritt A."/>
            <person name="Adam C."/>
            <person name="Daum C."/>
            <person name="Floudas D."/>
            <person name="Sun H."/>
            <person name="Yadav J.S."/>
            <person name="Pangilinan J."/>
            <person name="Larsson K.H."/>
            <person name="Matsuura K."/>
            <person name="Barry K."/>
            <person name="Labutti K."/>
            <person name="Kuo R."/>
            <person name="Ohm R.A."/>
            <person name="Bhattacharya S.S."/>
            <person name="Shirouzu T."/>
            <person name="Yoshinaga Y."/>
            <person name="Martin F.M."/>
            <person name="Grigoriev I.V."/>
            <person name="Hibbett D.S."/>
        </authorList>
    </citation>
    <scope>NUCLEOTIDE SEQUENCE [LARGE SCALE GENOMIC DNA]</scope>
    <source>
        <strain evidence="1 2">HHB10207 ss-3</strain>
    </source>
</reference>
<keyword evidence="2" id="KW-1185">Reference proteome</keyword>
<organism evidence="1 2">
    <name type="scientific">Sistotremastrum suecicum HHB10207 ss-3</name>
    <dbReference type="NCBI Taxonomy" id="1314776"/>
    <lineage>
        <taxon>Eukaryota</taxon>
        <taxon>Fungi</taxon>
        <taxon>Dikarya</taxon>
        <taxon>Basidiomycota</taxon>
        <taxon>Agaricomycotina</taxon>
        <taxon>Agaricomycetes</taxon>
        <taxon>Sistotremastrales</taxon>
        <taxon>Sistotremastraceae</taxon>
        <taxon>Sistotremastrum</taxon>
    </lineage>
</organism>
<accession>A0A166B3H7</accession>
<evidence type="ECO:0000313" key="2">
    <source>
        <dbReference type="Proteomes" id="UP000076798"/>
    </source>
</evidence>
<dbReference type="Proteomes" id="UP000076798">
    <property type="component" value="Unassembled WGS sequence"/>
</dbReference>
<protein>
    <submittedName>
        <fullName evidence="1">Uncharacterized protein</fullName>
    </submittedName>
</protein>
<gene>
    <name evidence="1" type="ORF">SISSUDRAFT_1035209</name>
</gene>
<name>A0A166B3H7_9AGAM</name>